<keyword evidence="2" id="KW-1185">Reference proteome</keyword>
<evidence type="ECO:0000313" key="2">
    <source>
        <dbReference type="Proteomes" id="UP000011885"/>
    </source>
</evidence>
<dbReference type="Pfam" id="PF13578">
    <property type="entry name" value="Methyltransf_24"/>
    <property type="match status" value="1"/>
</dbReference>
<dbReference type="RefSeq" id="WP_008681570.1">
    <property type="nucleotide sequence ID" value="NZ_ANOH01000263.1"/>
</dbReference>
<dbReference type="AlphaFoldDB" id="M5TZS7"/>
<organism evidence="1 2">
    <name type="scientific">Rhodopirellula sallentina SM41</name>
    <dbReference type="NCBI Taxonomy" id="1263870"/>
    <lineage>
        <taxon>Bacteria</taxon>
        <taxon>Pseudomonadati</taxon>
        <taxon>Planctomycetota</taxon>
        <taxon>Planctomycetia</taxon>
        <taxon>Pirellulales</taxon>
        <taxon>Pirellulaceae</taxon>
        <taxon>Rhodopirellula</taxon>
    </lineage>
</organism>
<accession>M5TZS7</accession>
<name>M5TZS7_9BACT</name>
<dbReference type="SUPFAM" id="SSF53335">
    <property type="entry name" value="S-adenosyl-L-methionine-dependent methyltransferases"/>
    <property type="match status" value="1"/>
</dbReference>
<proteinExistence type="predicted"/>
<protein>
    <recommendedName>
        <fullName evidence="3">Class I SAM-dependent methyltransferase</fullName>
    </recommendedName>
</protein>
<dbReference type="PATRIC" id="fig|1263870.3.peg.4054"/>
<dbReference type="Proteomes" id="UP000011885">
    <property type="component" value="Unassembled WGS sequence"/>
</dbReference>
<comment type="caution">
    <text evidence="1">The sequence shown here is derived from an EMBL/GenBank/DDBJ whole genome shotgun (WGS) entry which is preliminary data.</text>
</comment>
<dbReference type="OrthoDB" id="240750at2"/>
<dbReference type="EMBL" id="ANOH01000263">
    <property type="protein sequence ID" value="EMI54707.1"/>
    <property type="molecule type" value="Genomic_DNA"/>
</dbReference>
<sequence>MLGTLLRPISLASRGLWKASKIETHLTADEKEMLFQLARQSNGRAVEVGSYLGASSCFLAAGLSGKPNATLSCVDTWQNDAMTEGARDTYAAFLANTKRYQQTIRALRGTSQDVARSYSGTIDILFLDADHSYEGVKGDWDAWSPHLADNATVVFHDSGWAEGVKRVIQEDIKPISEFDACLPNMHWATVNACTKGER</sequence>
<dbReference type="Gene3D" id="3.40.50.150">
    <property type="entry name" value="Vaccinia Virus protein VP39"/>
    <property type="match status" value="1"/>
</dbReference>
<evidence type="ECO:0000313" key="1">
    <source>
        <dbReference type="EMBL" id="EMI54707.1"/>
    </source>
</evidence>
<dbReference type="InterPro" id="IPR029063">
    <property type="entry name" value="SAM-dependent_MTases_sf"/>
</dbReference>
<reference evidence="1 2" key="1">
    <citation type="journal article" date="2013" name="Mar. Genomics">
        <title>Expression of sulfatases in Rhodopirellula baltica and the diversity of sulfatases in the genus Rhodopirellula.</title>
        <authorList>
            <person name="Wegner C.E."/>
            <person name="Richter-Heitmann T."/>
            <person name="Klindworth A."/>
            <person name="Klockow C."/>
            <person name="Richter M."/>
            <person name="Achstetter T."/>
            <person name="Glockner F.O."/>
            <person name="Harder J."/>
        </authorList>
    </citation>
    <scope>NUCLEOTIDE SEQUENCE [LARGE SCALE GENOMIC DNA]</scope>
    <source>
        <strain evidence="1 2">SM41</strain>
    </source>
</reference>
<gene>
    <name evidence="1" type="ORF">RSSM_03823</name>
</gene>
<evidence type="ECO:0008006" key="3">
    <source>
        <dbReference type="Google" id="ProtNLM"/>
    </source>
</evidence>